<proteinExistence type="predicted"/>
<feature type="compositionally biased region" description="Acidic residues" evidence="1">
    <location>
        <begin position="320"/>
        <end position="330"/>
    </location>
</feature>
<dbReference type="EMBL" id="JAQMWT010000682">
    <property type="protein sequence ID" value="KAJ8598232.1"/>
    <property type="molecule type" value="Genomic_DNA"/>
</dbReference>
<evidence type="ECO:0000256" key="1">
    <source>
        <dbReference type="SAM" id="MobiDB-lite"/>
    </source>
</evidence>
<keyword evidence="2" id="KW-0472">Membrane</keyword>
<feature type="compositionally biased region" description="Basic and acidic residues" evidence="1">
    <location>
        <begin position="387"/>
        <end position="396"/>
    </location>
</feature>
<dbReference type="AlphaFoldDB" id="A0AAD7U4K6"/>
<accession>A0AAD7U4K6</accession>
<feature type="non-terminal residue" evidence="3">
    <location>
        <position position="1"/>
    </location>
</feature>
<organism evidence="3 4">
    <name type="scientific">Chrysophaeum taylorii</name>
    <dbReference type="NCBI Taxonomy" id="2483200"/>
    <lineage>
        <taxon>Eukaryota</taxon>
        <taxon>Sar</taxon>
        <taxon>Stramenopiles</taxon>
        <taxon>Ochrophyta</taxon>
        <taxon>Pelagophyceae</taxon>
        <taxon>Pelagomonadales</taxon>
        <taxon>Pelagomonadaceae</taxon>
        <taxon>Chrysophaeum</taxon>
    </lineage>
</organism>
<feature type="transmembrane region" description="Helical" evidence="2">
    <location>
        <begin position="6"/>
        <end position="31"/>
    </location>
</feature>
<feature type="transmembrane region" description="Helical" evidence="2">
    <location>
        <begin position="257"/>
        <end position="282"/>
    </location>
</feature>
<feature type="region of interest" description="Disordered" evidence="1">
    <location>
        <begin position="310"/>
        <end position="396"/>
    </location>
</feature>
<evidence type="ECO:0000313" key="3">
    <source>
        <dbReference type="EMBL" id="KAJ8598232.1"/>
    </source>
</evidence>
<feature type="transmembrane region" description="Helical" evidence="2">
    <location>
        <begin position="225"/>
        <end position="245"/>
    </location>
</feature>
<keyword evidence="2" id="KW-1133">Transmembrane helix</keyword>
<gene>
    <name evidence="3" type="ORF">CTAYLR_005473</name>
</gene>
<evidence type="ECO:0000313" key="4">
    <source>
        <dbReference type="Proteomes" id="UP001230188"/>
    </source>
</evidence>
<sequence length="396" mass="44301">SLYRAFVAYATLMIFIYPIGIPVIFFLLLWYKRRVINPDPQYLSNAILGRGIQSTISFSSDKADDDFDAGKDDLETHGSIGRSRNLPDGTSMLEEEASDTHIFSIAETAYVYKNCVAQFHANPALKNRWLKPGLKRMGKDLVGAHARVDRKAGHFAFLYQDYRIELWYFEAVECVRRLLLTSVLPSTFSVDQHLGLLYTTFLVSILFFAIYWWASPFADEGVNRFAVMMHGILSLILFFTIVLYVEDNLERDDAARWNSQAIGAVLVLLSVVLGPLSAVFYARLGGVEIHHPWRLIASRFGWLVPKKADENKKPRRPGNVEEDDHSEEGDSYTCNPGSSGQLDKQASVESGIELAIDDASADEKGTGLHTSYVVGEGPLLTPSEAEASVHRRNGEI</sequence>
<protein>
    <submittedName>
        <fullName evidence="3">Uncharacterized protein</fullName>
    </submittedName>
</protein>
<reference evidence="3" key="1">
    <citation type="submission" date="2023-01" db="EMBL/GenBank/DDBJ databases">
        <title>Metagenome sequencing of chrysophaentin producing Chrysophaeum taylorii.</title>
        <authorList>
            <person name="Davison J."/>
            <person name="Bewley C."/>
        </authorList>
    </citation>
    <scope>NUCLEOTIDE SEQUENCE</scope>
    <source>
        <strain evidence="3">NIES-1699</strain>
    </source>
</reference>
<keyword evidence="4" id="KW-1185">Reference proteome</keyword>
<name>A0AAD7U4K6_9STRA</name>
<feature type="transmembrane region" description="Helical" evidence="2">
    <location>
        <begin position="194"/>
        <end position="213"/>
    </location>
</feature>
<comment type="caution">
    <text evidence="3">The sequence shown here is derived from an EMBL/GenBank/DDBJ whole genome shotgun (WGS) entry which is preliminary data.</text>
</comment>
<dbReference type="Proteomes" id="UP001230188">
    <property type="component" value="Unassembled WGS sequence"/>
</dbReference>
<keyword evidence="2" id="KW-0812">Transmembrane</keyword>
<evidence type="ECO:0000256" key="2">
    <source>
        <dbReference type="SAM" id="Phobius"/>
    </source>
</evidence>
<feature type="compositionally biased region" description="Polar residues" evidence="1">
    <location>
        <begin position="332"/>
        <end position="348"/>
    </location>
</feature>